<dbReference type="Gene3D" id="3.30.420.10">
    <property type="entry name" value="Ribonuclease H-like superfamily/Ribonuclease H"/>
    <property type="match status" value="1"/>
</dbReference>
<evidence type="ECO:0000256" key="2">
    <source>
        <dbReference type="ARBA" id="ARBA00005300"/>
    </source>
</evidence>
<dbReference type="GO" id="GO:0004523">
    <property type="term" value="F:RNA-DNA hybrid ribonuclease activity"/>
    <property type="evidence" value="ECO:0007669"/>
    <property type="project" value="UniProtKB-EC"/>
</dbReference>
<evidence type="ECO:0000256" key="6">
    <source>
        <dbReference type="ARBA" id="ARBA00022759"/>
    </source>
</evidence>
<comment type="similarity">
    <text evidence="2">Belongs to the RNase H family.</text>
</comment>
<comment type="catalytic activity">
    <reaction evidence="1">
        <text>Endonucleolytic cleavage to 5'-phosphomonoester.</text>
        <dbReference type="EC" id="3.1.26.4"/>
    </reaction>
</comment>
<dbReference type="PROSITE" id="PS50879">
    <property type="entry name" value="RNASE_H_1"/>
    <property type="match status" value="1"/>
</dbReference>
<dbReference type="InterPro" id="IPR050092">
    <property type="entry name" value="RNase_H"/>
</dbReference>
<comment type="caution">
    <text evidence="9">The sequence shown here is derived from an EMBL/GenBank/DDBJ whole genome shotgun (WGS) entry which is preliminary data.</text>
</comment>
<dbReference type="GO" id="GO:0046872">
    <property type="term" value="F:metal ion binding"/>
    <property type="evidence" value="ECO:0007669"/>
    <property type="project" value="UniProtKB-KW"/>
</dbReference>
<dbReference type="GO" id="GO:0043137">
    <property type="term" value="P:DNA replication, removal of RNA primer"/>
    <property type="evidence" value="ECO:0007669"/>
    <property type="project" value="TreeGrafter"/>
</dbReference>
<protein>
    <recommendedName>
        <fullName evidence="3">ribonuclease H</fullName>
        <ecNumber evidence="3">3.1.26.4</ecNumber>
    </recommendedName>
</protein>
<dbReference type="PANTHER" id="PTHR10642">
    <property type="entry name" value="RIBONUCLEASE H1"/>
    <property type="match status" value="1"/>
</dbReference>
<evidence type="ECO:0000256" key="4">
    <source>
        <dbReference type="ARBA" id="ARBA00022722"/>
    </source>
</evidence>
<dbReference type="PANTHER" id="PTHR10642:SF26">
    <property type="entry name" value="RIBONUCLEASE H1"/>
    <property type="match status" value="1"/>
</dbReference>
<evidence type="ECO:0000256" key="5">
    <source>
        <dbReference type="ARBA" id="ARBA00022723"/>
    </source>
</evidence>
<dbReference type="OrthoDB" id="7765170at2759"/>
<evidence type="ECO:0000313" key="10">
    <source>
        <dbReference type="Proteomes" id="UP000499080"/>
    </source>
</evidence>
<keyword evidence="6" id="KW-0255">Endonuclease</keyword>
<dbReference type="GO" id="GO:0003676">
    <property type="term" value="F:nucleic acid binding"/>
    <property type="evidence" value="ECO:0007669"/>
    <property type="project" value="InterPro"/>
</dbReference>
<dbReference type="Pfam" id="PF00075">
    <property type="entry name" value="RNase_H"/>
    <property type="match status" value="1"/>
</dbReference>
<evidence type="ECO:0000259" key="8">
    <source>
        <dbReference type="PROSITE" id="PS50879"/>
    </source>
</evidence>
<dbReference type="SUPFAM" id="SSF53098">
    <property type="entry name" value="Ribonuclease H-like"/>
    <property type="match status" value="1"/>
</dbReference>
<dbReference type="AlphaFoldDB" id="A0A4Y2HDC2"/>
<sequence length="112" mass="12904">MAEVFAIDQAIDYIINENLIDVKIVTDSRSALMTFESLTDNRAIIYEIKEKIKRNHLGIKLLWVRAHQGVEGNERADTLAKNASERDNIDAEYAESTEQIRNIQKERIIKES</sequence>
<dbReference type="InterPro" id="IPR012337">
    <property type="entry name" value="RNaseH-like_sf"/>
</dbReference>
<keyword evidence="5" id="KW-0479">Metal-binding</keyword>
<evidence type="ECO:0000256" key="7">
    <source>
        <dbReference type="ARBA" id="ARBA00022801"/>
    </source>
</evidence>
<name>A0A4Y2HDC2_ARAVE</name>
<proteinExistence type="inferred from homology"/>
<dbReference type="Proteomes" id="UP000499080">
    <property type="component" value="Unassembled WGS sequence"/>
</dbReference>
<keyword evidence="4" id="KW-0540">Nuclease</keyword>
<accession>A0A4Y2HDC2</accession>
<evidence type="ECO:0000256" key="1">
    <source>
        <dbReference type="ARBA" id="ARBA00000077"/>
    </source>
</evidence>
<gene>
    <name evidence="9" type="ORF">AVEN_110958_1</name>
</gene>
<feature type="domain" description="RNase H type-1" evidence="8">
    <location>
        <begin position="1"/>
        <end position="85"/>
    </location>
</feature>
<evidence type="ECO:0000256" key="3">
    <source>
        <dbReference type="ARBA" id="ARBA00012180"/>
    </source>
</evidence>
<reference evidence="9 10" key="1">
    <citation type="journal article" date="2019" name="Sci. Rep.">
        <title>Orb-weaving spider Araneus ventricosus genome elucidates the spidroin gene catalogue.</title>
        <authorList>
            <person name="Kono N."/>
            <person name="Nakamura H."/>
            <person name="Ohtoshi R."/>
            <person name="Moran D.A.P."/>
            <person name="Shinohara A."/>
            <person name="Yoshida Y."/>
            <person name="Fujiwara M."/>
            <person name="Mori M."/>
            <person name="Tomita M."/>
            <person name="Arakawa K."/>
        </authorList>
    </citation>
    <scope>NUCLEOTIDE SEQUENCE [LARGE SCALE GENOMIC DNA]</scope>
</reference>
<keyword evidence="7" id="KW-0378">Hydrolase</keyword>
<dbReference type="EC" id="3.1.26.4" evidence="3"/>
<dbReference type="EMBL" id="BGPR01001858">
    <property type="protein sequence ID" value="GBM63278.1"/>
    <property type="molecule type" value="Genomic_DNA"/>
</dbReference>
<organism evidence="9 10">
    <name type="scientific">Araneus ventricosus</name>
    <name type="common">Orbweaver spider</name>
    <name type="synonym">Epeira ventricosa</name>
    <dbReference type="NCBI Taxonomy" id="182803"/>
    <lineage>
        <taxon>Eukaryota</taxon>
        <taxon>Metazoa</taxon>
        <taxon>Ecdysozoa</taxon>
        <taxon>Arthropoda</taxon>
        <taxon>Chelicerata</taxon>
        <taxon>Arachnida</taxon>
        <taxon>Araneae</taxon>
        <taxon>Araneomorphae</taxon>
        <taxon>Entelegynae</taxon>
        <taxon>Araneoidea</taxon>
        <taxon>Araneidae</taxon>
        <taxon>Araneus</taxon>
    </lineage>
</organism>
<keyword evidence="10" id="KW-1185">Reference proteome</keyword>
<dbReference type="InterPro" id="IPR002156">
    <property type="entry name" value="RNaseH_domain"/>
</dbReference>
<dbReference type="InterPro" id="IPR036397">
    <property type="entry name" value="RNaseH_sf"/>
</dbReference>
<evidence type="ECO:0000313" key="9">
    <source>
        <dbReference type="EMBL" id="GBM63278.1"/>
    </source>
</evidence>